<dbReference type="PANTHER" id="PTHR30469">
    <property type="entry name" value="MULTIDRUG RESISTANCE PROTEIN MDTA"/>
    <property type="match status" value="1"/>
</dbReference>
<evidence type="ECO:0000259" key="4">
    <source>
        <dbReference type="Pfam" id="PF25917"/>
    </source>
</evidence>
<feature type="domain" description="YknX-like C-terminal permuted SH3-like" evidence="6">
    <location>
        <begin position="272"/>
        <end position="337"/>
    </location>
</feature>
<name>A0ABN5PE51_9VIBR</name>
<protein>
    <submittedName>
        <fullName evidence="7">Efflux RND transporter periplasmic adaptor subunit</fullName>
    </submittedName>
</protein>
<dbReference type="Pfam" id="PF25917">
    <property type="entry name" value="BSH_RND"/>
    <property type="match status" value="1"/>
</dbReference>
<keyword evidence="8" id="KW-1185">Reference proteome</keyword>
<comment type="similarity">
    <text evidence="1">Belongs to the membrane fusion protein (MFP) (TC 8.A.1) family.</text>
</comment>
<dbReference type="PANTHER" id="PTHR30469:SF13">
    <property type="entry name" value="HAE1 FAMILY EFFLUX PUMP MFP COMPONENT"/>
    <property type="match status" value="1"/>
</dbReference>
<dbReference type="NCBIfam" id="TIGR01730">
    <property type="entry name" value="RND_mfp"/>
    <property type="match status" value="1"/>
</dbReference>
<accession>A0ABN5PE51</accession>
<feature type="domain" description="CusB-like beta-barrel" evidence="5">
    <location>
        <begin position="191"/>
        <end position="263"/>
    </location>
</feature>
<dbReference type="SUPFAM" id="SSF111369">
    <property type="entry name" value="HlyD-like secretion proteins"/>
    <property type="match status" value="1"/>
</dbReference>
<evidence type="ECO:0000259" key="6">
    <source>
        <dbReference type="Pfam" id="PF25989"/>
    </source>
</evidence>
<dbReference type="Pfam" id="PF25954">
    <property type="entry name" value="Beta-barrel_RND_2"/>
    <property type="match status" value="1"/>
</dbReference>
<dbReference type="Pfam" id="PF25989">
    <property type="entry name" value="YknX_C"/>
    <property type="match status" value="1"/>
</dbReference>
<evidence type="ECO:0000256" key="1">
    <source>
        <dbReference type="ARBA" id="ARBA00009477"/>
    </source>
</evidence>
<feature type="signal peptide" evidence="2">
    <location>
        <begin position="1"/>
        <end position="23"/>
    </location>
</feature>
<dbReference type="InterPro" id="IPR006143">
    <property type="entry name" value="RND_pump_MFP"/>
</dbReference>
<dbReference type="Pfam" id="PF25876">
    <property type="entry name" value="HH_MFP_RND"/>
    <property type="match status" value="1"/>
</dbReference>
<feature type="domain" description="Multidrug resistance protein MdtA-like barrel-sandwich hybrid" evidence="4">
    <location>
        <begin position="58"/>
        <end position="179"/>
    </location>
</feature>
<dbReference type="InterPro" id="IPR058637">
    <property type="entry name" value="YknX-like_C"/>
</dbReference>
<evidence type="ECO:0000256" key="2">
    <source>
        <dbReference type="SAM" id="SignalP"/>
    </source>
</evidence>
<dbReference type="Gene3D" id="2.40.420.20">
    <property type="match status" value="1"/>
</dbReference>
<dbReference type="Proteomes" id="UP000262832">
    <property type="component" value="Chromosome I"/>
</dbReference>
<proteinExistence type="inferred from homology"/>
<dbReference type="InterPro" id="IPR058625">
    <property type="entry name" value="MdtA-like_BSH"/>
</dbReference>
<dbReference type="Gene3D" id="2.40.30.170">
    <property type="match status" value="1"/>
</dbReference>
<evidence type="ECO:0000313" key="8">
    <source>
        <dbReference type="Proteomes" id="UP000262832"/>
    </source>
</evidence>
<keyword evidence="2" id="KW-0732">Signal</keyword>
<dbReference type="Gene3D" id="2.40.50.100">
    <property type="match status" value="1"/>
</dbReference>
<dbReference type="RefSeq" id="WP_128811294.1">
    <property type="nucleotide sequence ID" value="NZ_CP032093.1"/>
</dbReference>
<evidence type="ECO:0000259" key="3">
    <source>
        <dbReference type="Pfam" id="PF25876"/>
    </source>
</evidence>
<dbReference type="EMBL" id="CP032093">
    <property type="protein sequence ID" value="AXY01532.1"/>
    <property type="molecule type" value="Genomic_DNA"/>
</dbReference>
<organism evidence="7 8">
    <name type="scientific">Vibrio alfacsensis</name>
    <dbReference type="NCBI Taxonomy" id="1074311"/>
    <lineage>
        <taxon>Bacteria</taxon>
        <taxon>Pseudomonadati</taxon>
        <taxon>Pseudomonadota</taxon>
        <taxon>Gammaproteobacteria</taxon>
        <taxon>Vibrionales</taxon>
        <taxon>Vibrionaceae</taxon>
        <taxon>Vibrio</taxon>
    </lineage>
</organism>
<evidence type="ECO:0000259" key="5">
    <source>
        <dbReference type="Pfam" id="PF25954"/>
    </source>
</evidence>
<feature type="domain" description="Multidrug resistance protein MdtA-like alpha-helical hairpin" evidence="3">
    <location>
        <begin position="92"/>
        <end position="151"/>
    </location>
</feature>
<feature type="chain" id="PRO_5046810346" evidence="2">
    <location>
        <begin position="24"/>
        <end position="359"/>
    </location>
</feature>
<dbReference type="InterPro" id="IPR058624">
    <property type="entry name" value="MdtA-like_HH"/>
</dbReference>
<evidence type="ECO:0000313" key="7">
    <source>
        <dbReference type="EMBL" id="AXY01532.1"/>
    </source>
</evidence>
<dbReference type="Gene3D" id="1.10.287.470">
    <property type="entry name" value="Helix hairpin bin"/>
    <property type="match status" value="1"/>
</dbReference>
<reference evidence="7 8" key="1">
    <citation type="submission" date="2018-08" db="EMBL/GenBank/DDBJ databases">
        <title>Genomic taxonomy of the Vibrionaceae family.</title>
        <authorList>
            <person name="Gomez-Gil B."/>
            <person name="Tanaka M."/>
            <person name="Sawabe T."/>
            <person name="Enciso-Ibarra K."/>
        </authorList>
    </citation>
    <scope>NUCLEOTIDE SEQUENCE [LARGE SCALE GENOMIC DNA]</scope>
    <source>
        <strain evidence="7 8">CAIM 1831</strain>
    </source>
</reference>
<sequence length="359" mass="39011">MSMRATLSVLTLSILMSSPMAVAAQRGPSAVTVVTEQVEVHEINQSLSLVGKLEAAESVIVASEVSGKVKQISVSANQNVLQGQLLIQLNDEKAQAALVEANAYLKDELRKLKEFQRLVKRNAITQTEIDAQKARVEIGEARLDAAKANLSDLHISAPFAGTVGFIDFSRGKMVSAGSELLTLDDLSVMELDLQVPERYLSMLSVGMEVHATTSAWNQQVFIGKVKGIDTRINAETLNLRVRIQFDNPENHLKPGMLMNASLAFPAIEAPIIPVQALEYSGTKRFVYVVDENNKATRQEVRLGARVGNEVVIESGVEIGNKIVVQGIVNMRDGVQVKEITAPVKAEEKSSKNQAAKDVN</sequence>
<gene>
    <name evidence="7" type="ORF">D1115_10540</name>
</gene>
<dbReference type="InterPro" id="IPR058792">
    <property type="entry name" value="Beta-barrel_RND_2"/>
</dbReference>